<dbReference type="Pfam" id="PF02926">
    <property type="entry name" value="THUMP"/>
    <property type="match status" value="1"/>
</dbReference>
<dbReference type="HOGENOM" id="CLU_039352_0_0_1"/>
<dbReference type="PROSITE" id="PS51165">
    <property type="entry name" value="THUMP"/>
    <property type="match status" value="1"/>
</dbReference>
<proteinExistence type="predicted"/>
<dbReference type="GO" id="GO:0003723">
    <property type="term" value="F:RNA binding"/>
    <property type="evidence" value="ECO:0000318"/>
    <property type="project" value="GO_Central"/>
</dbReference>
<dbReference type="STRING" id="7719.ENSCINP00000034520"/>
<dbReference type="GO" id="GO:0006400">
    <property type="term" value="P:tRNA modification"/>
    <property type="evidence" value="ECO:0000318"/>
    <property type="project" value="GO_Central"/>
</dbReference>
<dbReference type="OMA" id="MNEKACV"/>
<reference evidence="3" key="2">
    <citation type="journal article" date="2008" name="Genome Biol.">
        <title>Improved genome assembly and evidence-based global gene model set for the chordate Ciona intestinalis: new insight into intron and operon populations.</title>
        <authorList>
            <person name="Satou Y."/>
            <person name="Mineta K."/>
            <person name="Ogasawara M."/>
            <person name="Sasakura Y."/>
            <person name="Shoguchi E."/>
            <person name="Ueno K."/>
            <person name="Yamada L."/>
            <person name="Matsumoto J."/>
            <person name="Wasserscheid J."/>
            <person name="Dewar K."/>
            <person name="Wiley G.B."/>
            <person name="Macmil S.L."/>
            <person name="Roe B.A."/>
            <person name="Zeller R.W."/>
            <person name="Hastings K.E."/>
            <person name="Lemaire P."/>
            <person name="Lindquist E."/>
            <person name="Endo T."/>
            <person name="Hotta K."/>
            <person name="Inaba K."/>
        </authorList>
    </citation>
    <scope>NUCLEOTIDE SEQUENCE [LARGE SCALE GENOMIC DNA]</scope>
    <source>
        <strain evidence="3">wild type</strain>
    </source>
</reference>
<keyword evidence="1" id="KW-0694">RNA-binding</keyword>
<dbReference type="Gene3D" id="3.30.2300.10">
    <property type="entry name" value="THUMP superfamily"/>
    <property type="match status" value="1"/>
</dbReference>
<protein>
    <recommendedName>
        <fullName evidence="2">THUMP domain-containing protein</fullName>
    </recommendedName>
</protein>
<evidence type="ECO:0000313" key="3">
    <source>
        <dbReference type="Ensembl" id="ENSCINP00000034520.1"/>
    </source>
</evidence>
<organism evidence="3 4">
    <name type="scientific">Ciona intestinalis</name>
    <name type="common">Transparent sea squirt</name>
    <name type="synonym">Ascidia intestinalis</name>
    <dbReference type="NCBI Taxonomy" id="7719"/>
    <lineage>
        <taxon>Eukaryota</taxon>
        <taxon>Metazoa</taxon>
        <taxon>Chordata</taxon>
        <taxon>Tunicata</taxon>
        <taxon>Ascidiacea</taxon>
        <taxon>Phlebobranchia</taxon>
        <taxon>Cionidae</taxon>
        <taxon>Ciona</taxon>
    </lineage>
</organism>
<reference evidence="3" key="4">
    <citation type="submission" date="2025-09" db="UniProtKB">
        <authorList>
            <consortium name="Ensembl"/>
        </authorList>
    </citation>
    <scope>IDENTIFICATION</scope>
</reference>
<evidence type="ECO:0000259" key="2">
    <source>
        <dbReference type="PROSITE" id="PS51165"/>
    </source>
</evidence>
<evidence type="ECO:0000256" key="1">
    <source>
        <dbReference type="PROSITE-ProRule" id="PRU00529"/>
    </source>
</evidence>
<dbReference type="InterPro" id="IPR004114">
    <property type="entry name" value="THUMP_dom"/>
</dbReference>
<dbReference type="InParanoid" id="H2XXY6"/>
<dbReference type="Proteomes" id="UP000008144">
    <property type="component" value="Chromosome 12"/>
</dbReference>
<dbReference type="GeneTree" id="ENSGT00390000002365"/>
<dbReference type="FunCoup" id="H2XXY6">
    <property type="interactions" value="488"/>
</dbReference>
<dbReference type="PANTHER" id="PTHR13452">
    <property type="entry name" value="THUMP DOMAIN CONTAINING PROTEIN 1-RELATED"/>
    <property type="match status" value="1"/>
</dbReference>
<keyword evidence="4" id="KW-1185">Reference proteome</keyword>
<evidence type="ECO:0000313" key="4">
    <source>
        <dbReference type="Proteomes" id="UP000008144"/>
    </source>
</evidence>
<reference evidence="3" key="3">
    <citation type="submission" date="2025-08" db="UniProtKB">
        <authorList>
            <consortium name="Ensembl"/>
        </authorList>
    </citation>
    <scope>IDENTIFICATION</scope>
</reference>
<dbReference type="Ensembl" id="ENSCINT00000036672.1">
    <property type="protein sequence ID" value="ENSCINP00000034520.1"/>
    <property type="gene ID" value="ENSCING00000021274.1"/>
</dbReference>
<dbReference type="CDD" id="cd11717">
    <property type="entry name" value="THUMP_THUMPD1_like"/>
    <property type="match status" value="1"/>
</dbReference>
<accession>H2XXY6</accession>
<dbReference type="EMBL" id="EAAA01000893">
    <property type="status" value="NOT_ANNOTATED_CDS"/>
    <property type="molecule type" value="Genomic_DNA"/>
</dbReference>
<dbReference type="AlphaFoldDB" id="H2XXY6"/>
<dbReference type="SUPFAM" id="SSF143437">
    <property type="entry name" value="THUMP domain-like"/>
    <property type="match status" value="1"/>
</dbReference>
<dbReference type="PANTHER" id="PTHR13452:SF10">
    <property type="entry name" value="THUMP DOMAIN-CONTAINING PROTEIN 1"/>
    <property type="match status" value="1"/>
</dbReference>
<reference evidence="4" key="1">
    <citation type="journal article" date="2002" name="Science">
        <title>The draft genome of Ciona intestinalis: insights into chordate and vertebrate origins.</title>
        <authorList>
            <person name="Dehal P."/>
            <person name="Satou Y."/>
            <person name="Campbell R.K."/>
            <person name="Chapman J."/>
            <person name="Degnan B."/>
            <person name="De Tomaso A."/>
            <person name="Davidson B."/>
            <person name="Di Gregorio A."/>
            <person name="Gelpke M."/>
            <person name="Goodstein D.M."/>
            <person name="Harafuji N."/>
            <person name="Hastings K.E."/>
            <person name="Ho I."/>
            <person name="Hotta K."/>
            <person name="Huang W."/>
            <person name="Kawashima T."/>
            <person name="Lemaire P."/>
            <person name="Martinez D."/>
            <person name="Meinertzhagen I.A."/>
            <person name="Necula S."/>
            <person name="Nonaka M."/>
            <person name="Putnam N."/>
            <person name="Rash S."/>
            <person name="Saiga H."/>
            <person name="Satake M."/>
            <person name="Terry A."/>
            <person name="Yamada L."/>
            <person name="Wang H.G."/>
            <person name="Awazu S."/>
            <person name="Azumi K."/>
            <person name="Boore J."/>
            <person name="Branno M."/>
            <person name="Chin-Bow S."/>
            <person name="DeSantis R."/>
            <person name="Doyle S."/>
            <person name="Francino P."/>
            <person name="Keys D.N."/>
            <person name="Haga S."/>
            <person name="Hayashi H."/>
            <person name="Hino K."/>
            <person name="Imai K.S."/>
            <person name="Inaba K."/>
            <person name="Kano S."/>
            <person name="Kobayashi K."/>
            <person name="Kobayashi M."/>
            <person name="Lee B.I."/>
            <person name="Makabe K.W."/>
            <person name="Manohar C."/>
            <person name="Matassi G."/>
            <person name="Medina M."/>
            <person name="Mochizuki Y."/>
            <person name="Mount S."/>
            <person name="Morishita T."/>
            <person name="Miura S."/>
            <person name="Nakayama A."/>
            <person name="Nishizaka S."/>
            <person name="Nomoto H."/>
            <person name="Ohta F."/>
            <person name="Oishi K."/>
            <person name="Rigoutsos I."/>
            <person name="Sano M."/>
            <person name="Sasaki A."/>
            <person name="Sasakura Y."/>
            <person name="Shoguchi E."/>
            <person name="Shin-i T."/>
            <person name="Spagnuolo A."/>
            <person name="Stainier D."/>
            <person name="Suzuki M.M."/>
            <person name="Tassy O."/>
            <person name="Takatori N."/>
            <person name="Tokuoka M."/>
            <person name="Yagi K."/>
            <person name="Yoshizaki F."/>
            <person name="Wada S."/>
            <person name="Zhang C."/>
            <person name="Hyatt P.D."/>
            <person name="Larimer F."/>
            <person name="Detter C."/>
            <person name="Doggett N."/>
            <person name="Glavina T."/>
            <person name="Hawkins T."/>
            <person name="Richardson P."/>
            <person name="Lucas S."/>
            <person name="Kohara Y."/>
            <person name="Levine M."/>
            <person name="Satoh N."/>
            <person name="Rokhsar D.S."/>
        </authorList>
    </citation>
    <scope>NUCLEOTIDE SEQUENCE [LARGE SCALE GENOMIC DNA]</scope>
</reference>
<name>H2XXY6_CIOIN</name>
<feature type="domain" description="THUMP" evidence="2">
    <location>
        <begin position="159"/>
        <end position="270"/>
    </location>
</feature>
<sequence>VAGPSDNHFLSKMGKRKKHYISANVNKRKKSDGVYGKLEIGMQGVLITHDRGKENLCRNDAFKILNYFADKWYGAIKSENTSSQKSCENVVSIDEDEEDIDAALSKEVDCIKDTAHVRKRFYAVKSGCNNVVFIKTFDLKPSDFVRRVIQTIAAEGTDDRYDADVPAARGVLRIHPVDYSCRATMSEINSMAKRALPQLLRDVEQRNIGKEYNVMFRGRNNNEFGMHIVTDAIVEVVKDVAENWRFNCRSTDIYIIVEIIINVCTISVVENYGRYKKFNVREL</sequence>
<dbReference type="InterPro" id="IPR040183">
    <property type="entry name" value="THUMPD1-like"/>
</dbReference>